<keyword evidence="3" id="KW-0963">Cytoplasm</keyword>
<dbReference type="GO" id="GO:0030992">
    <property type="term" value="C:intraciliary transport particle B"/>
    <property type="evidence" value="ECO:0007669"/>
    <property type="project" value="TreeGrafter"/>
</dbReference>
<evidence type="ECO:0000256" key="7">
    <source>
        <dbReference type="SAM" id="MobiDB-lite"/>
    </source>
</evidence>
<dbReference type="HOGENOM" id="CLU_039364_1_1_1"/>
<dbReference type="PANTHER" id="PTHR13376">
    <property type="entry name" value="INTRAFLAGELLAR TRANSPORT PROTEIN 46 HOMOLOG"/>
    <property type="match status" value="1"/>
</dbReference>
<dbReference type="Pfam" id="PF12317">
    <property type="entry name" value="IFT46_B_C"/>
    <property type="match status" value="1"/>
</dbReference>
<feature type="compositionally biased region" description="Low complexity" evidence="7">
    <location>
        <begin position="242"/>
        <end position="253"/>
    </location>
</feature>
<keyword evidence="9" id="KW-1185">Reference proteome</keyword>
<keyword evidence="5" id="KW-0206">Cytoskeleton</keyword>
<dbReference type="EnsemblProtists" id="PYU1_T009155">
    <property type="protein sequence ID" value="PYU1_T009155"/>
    <property type="gene ID" value="PYU1_G009137"/>
</dbReference>
<feature type="compositionally biased region" description="Basic and acidic residues" evidence="7">
    <location>
        <begin position="282"/>
        <end position="296"/>
    </location>
</feature>
<evidence type="ECO:0000256" key="4">
    <source>
        <dbReference type="ARBA" id="ARBA00023069"/>
    </source>
</evidence>
<comment type="similarity">
    <text evidence="2">Belongs to the IFT46 family.</text>
</comment>
<reference evidence="8" key="3">
    <citation type="submission" date="2015-02" db="UniProtKB">
        <authorList>
            <consortium name="EnsemblProtists"/>
        </authorList>
    </citation>
    <scope>IDENTIFICATION</scope>
    <source>
        <strain evidence="8">DAOM BR144</strain>
    </source>
</reference>
<feature type="compositionally biased region" description="Acidic residues" evidence="7">
    <location>
        <begin position="11"/>
        <end position="47"/>
    </location>
</feature>
<evidence type="ECO:0000256" key="5">
    <source>
        <dbReference type="ARBA" id="ARBA00023212"/>
    </source>
</evidence>
<evidence type="ECO:0000313" key="9">
    <source>
        <dbReference type="Proteomes" id="UP000019132"/>
    </source>
</evidence>
<evidence type="ECO:0000256" key="6">
    <source>
        <dbReference type="ARBA" id="ARBA00023273"/>
    </source>
</evidence>
<reference evidence="9" key="2">
    <citation type="submission" date="2010-04" db="EMBL/GenBank/DDBJ databases">
        <authorList>
            <person name="Buell R."/>
            <person name="Hamilton J."/>
            <person name="Hostetler J."/>
        </authorList>
    </citation>
    <scope>NUCLEOTIDE SEQUENCE [LARGE SCALE GENOMIC DNA]</scope>
    <source>
        <strain evidence="9">DAOM:BR144</strain>
    </source>
</reference>
<feature type="compositionally biased region" description="Gly residues" evidence="7">
    <location>
        <begin position="331"/>
        <end position="343"/>
    </location>
</feature>
<feature type="compositionally biased region" description="Polar residues" evidence="7">
    <location>
        <begin position="155"/>
        <end position="164"/>
    </location>
</feature>
<feature type="region of interest" description="Disordered" evidence="7">
    <location>
        <begin position="117"/>
        <end position="343"/>
    </location>
</feature>
<dbReference type="GO" id="GO:0042073">
    <property type="term" value="P:intraciliary transport"/>
    <property type="evidence" value="ECO:0007669"/>
    <property type="project" value="InterPro"/>
</dbReference>
<reference evidence="9" key="1">
    <citation type="journal article" date="2010" name="Genome Biol.">
        <title>Genome sequence of the necrotrophic plant pathogen Pythium ultimum reveals original pathogenicity mechanisms and effector repertoire.</title>
        <authorList>
            <person name="Levesque C.A."/>
            <person name="Brouwer H."/>
            <person name="Cano L."/>
            <person name="Hamilton J.P."/>
            <person name="Holt C."/>
            <person name="Huitema E."/>
            <person name="Raffaele S."/>
            <person name="Robideau G.P."/>
            <person name="Thines M."/>
            <person name="Win J."/>
            <person name="Zerillo M.M."/>
            <person name="Beakes G.W."/>
            <person name="Boore J.L."/>
            <person name="Busam D."/>
            <person name="Dumas B."/>
            <person name="Ferriera S."/>
            <person name="Fuerstenberg S.I."/>
            <person name="Gachon C.M."/>
            <person name="Gaulin E."/>
            <person name="Govers F."/>
            <person name="Grenville-Briggs L."/>
            <person name="Horner N."/>
            <person name="Hostetler J."/>
            <person name="Jiang R.H."/>
            <person name="Johnson J."/>
            <person name="Krajaejun T."/>
            <person name="Lin H."/>
            <person name="Meijer H.J."/>
            <person name="Moore B."/>
            <person name="Morris P."/>
            <person name="Phuntmart V."/>
            <person name="Puiu D."/>
            <person name="Shetty J."/>
            <person name="Stajich J.E."/>
            <person name="Tripathy S."/>
            <person name="Wawra S."/>
            <person name="van West P."/>
            <person name="Whitty B.R."/>
            <person name="Coutinho P.M."/>
            <person name="Henrissat B."/>
            <person name="Martin F."/>
            <person name="Thomas P.D."/>
            <person name="Tyler B.M."/>
            <person name="De Vries R.P."/>
            <person name="Kamoun S."/>
            <person name="Yandell M."/>
            <person name="Tisserat N."/>
            <person name="Buell C.R."/>
        </authorList>
    </citation>
    <scope>NUCLEOTIDE SEQUENCE</scope>
    <source>
        <strain evidence="9">DAOM:BR144</strain>
    </source>
</reference>
<dbReference type="GO" id="GO:0005815">
    <property type="term" value="C:microtubule organizing center"/>
    <property type="evidence" value="ECO:0007669"/>
    <property type="project" value="TreeGrafter"/>
</dbReference>
<dbReference type="GO" id="GO:0060271">
    <property type="term" value="P:cilium assembly"/>
    <property type="evidence" value="ECO:0007669"/>
    <property type="project" value="TreeGrafter"/>
</dbReference>
<feature type="compositionally biased region" description="Acidic residues" evidence="7">
    <location>
        <begin position="299"/>
        <end position="320"/>
    </location>
</feature>
<dbReference type="EMBL" id="GL376632">
    <property type="status" value="NOT_ANNOTATED_CDS"/>
    <property type="molecule type" value="Genomic_DNA"/>
</dbReference>
<sequence>MSKRDEKRSADDEEEDDDEEEGDEISGSEDESGSDDDDEMSESGGSDDGDKKATESKQQPPKGGGKYGGSERALVNQPFDEALDLSESDSGSVSEGMIDSPKKAGKHVLKNMPFDEALELSGSVQEMESPERKTPARAPPAAAGAAEKERSSGALNTKTSSMPPNLSGGGGVGTEMKNNPFDEEVDLSDSGESVDTNGQPSPDRMSMKAKSASAASAAAAKPTMTAALAQAAAARKDEKPQAKATPAAAATPTQEEHKPASQREPVATAKPSALPANAKQQPELKKAAPEPKKTPDSDSSSEESGSDEDDDDEDDDEGEESQSAAAMPNGGNVGAGGGAGGGGGGHSAIMANAGSYKESDFAHLKVSGEVRELFQYIGRFKSQEIELETRLKCFIPEYIPAVGDMDAFLKIPRPDGEMDNLGLKVLDEPSLSQSDATVLDLQLRSTSKKKHGDIVVRSIENAEKSGKEIDRWVKSIADLHRTKPPPQVHYTKTMPDIESLMQVWPEEFEELLSKTSLPSASMDMALEQYIRVICALLDIPVYKNVYESLHVLFTLYLEFRSNQHFMNYDEQLENAPPPFSTSRRGGDDMQMMVNGDDVYSRK</sequence>
<organism evidence="8 9">
    <name type="scientific">Globisporangium ultimum (strain ATCC 200006 / CBS 805.95 / DAOM BR144)</name>
    <name type="common">Pythium ultimum</name>
    <dbReference type="NCBI Taxonomy" id="431595"/>
    <lineage>
        <taxon>Eukaryota</taxon>
        <taxon>Sar</taxon>
        <taxon>Stramenopiles</taxon>
        <taxon>Oomycota</taxon>
        <taxon>Peronosporomycetes</taxon>
        <taxon>Pythiales</taxon>
        <taxon>Pythiaceae</taxon>
        <taxon>Globisporangium</taxon>
    </lineage>
</organism>
<dbReference type="InterPro" id="IPR022088">
    <property type="entry name" value="Intraflagellar_transp_cmplxB"/>
</dbReference>
<evidence type="ECO:0000256" key="3">
    <source>
        <dbReference type="ARBA" id="ARBA00022490"/>
    </source>
</evidence>
<feature type="region of interest" description="Disordered" evidence="7">
    <location>
        <begin position="571"/>
        <end position="602"/>
    </location>
</feature>
<name>K3WW07_GLOUD</name>
<evidence type="ECO:0000313" key="8">
    <source>
        <dbReference type="EnsemblProtists" id="PYU1_T009155"/>
    </source>
</evidence>
<proteinExistence type="inferred from homology"/>
<feature type="compositionally biased region" description="Polar residues" evidence="7">
    <location>
        <begin position="190"/>
        <end position="200"/>
    </location>
</feature>
<keyword evidence="4" id="KW-0969">Cilium</keyword>
<feature type="compositionally biased region" description="Basic and acidic residues" evidence="7">
    <location>
        <begin position="1"/>
        <end position="10"/>
    </location>
</feature>
<keyword evidence="6" id="KW-0966">Cell projection</keyword>
<dbReference type="VEuPathDB" id="FungiDB:PYU1_G009137"/>
<dbReference type="OMA" id="RSNQHFM"/>
<evidence type="ECO:0000256" key="2">
    <source>
        <dbReference type="ARBA" id="ARBA00007700"/>
    </source>
</evidence>
<dbReference type="eggNOG" id="ENOG502QPNA">
    <property type="taxonomic scope" value="Eukaryota"/>
</dbReference>
<dbReference type="AlphaFoldDB" id="K3WW07"/>
<feature type="compositionally biased region" description="Low complexity" evidence="7">
    <location>
        <begin position="208"/>
        <end position="233"/>
    </location>
</feature>
<evidence type="ECO:0000256" key="1">
    <source>
        <dbReference type="ARBA" id="ARBA00004120"/>
    </source>
</evidence>
<dbReference type="Proteomes" id="UP000019132">
    <property type="component" value="Unassembled WGS sequence"/>
</dbReference>
<comment type="subcellular location">
    <subcellularLocation>
        <location evidence="1">Cytoplasm</location>
        <location evidence="1">Cytoskeleton</location>
        <location evidence="1">Cilium basal body</location>
    </subcellularLocation>
</comment>
<evidence type="ECO:0008006" key="10">
    <source>
        <dbReference type="Google" id="ProtNLM"/>
    </source>
</evidence>
<dbReference type="InParanoid" id="K3WW07"/>
<protein>
    <recommendedName>
        <fullName evidence="10">Intraflagellar transport protein 46 homolog</fullName>
    </recommendedName>
</protein>
<accession>K3WW07</accession>
<dbReference type="GO" id="GO:0031514">
    <property type="term" value="C:motile cilium"/>
    <property type="evidence" value="ECO:0007669"/>
    <property type="project" value="TreeGrafter"/>
</dbReference>
<dbReference type="PANTHER" id="PTHR13376:SF0">
    <property type="entry name" value="INTRAFLAGELLAR TRANSPORT PROTEIN 46 HOMOLOG"/>
    <property type="match status" value="1"/>
</dbReference>
<feature type="region of interest" description="Disordered" evidence="7">
    <location>
        <begin position="1"/>
        <end position="104"/>
    </location>
</feature>
<dbReference type="STRING" id="431595.K3WW07"/>